<feature type="region of interest" description="Disordered" evidence="2">
    <location>
        <begin position="112"/>
        <end position="135"/>
    </location>
</feature>
<proteinExistence type="predicted"/>
<feature type="coiled-coil region" evidence="1">
    <location>
        <begin position="51"/>
        <end position="78"/>
    </location>
</feature>
<sequence length="763" mass="84205">MSPNRSNEAPQTSGKLDGTAEDPISLTKVYELLNRYVVQVGVLESELKQTNSKLGGQIHELTERVKDLEAKLGNTKKRKFVVDSEDELEIPAENATKGSASLDPLHMLADATEVAHSSSPKPTTADTPKEQSGAADADVQFMDIDNADSSVKLKSQIPFVSSASVSASAEPAHPSSPKIHDTTPPLADSKLFEATEHAQIPVVDRDLGTDEITKEELLAQERLFAAHEEYQRSQALAEQEQAKINAEVERVQATYVSTLPPERRKVLDAMAAEFDETDWMNIGAQIASNASLTRDLMGDNATTDDIVALLRKKKKEEDAKKLKAKVAKPPNQAELTHTMRVVVKNMSPAVFNSGWSKEKVWNMPHEKLVKTYNYIMSISQKSSVQQKLEEPPSKRQKSTHETTAEALHSTESSVLPDKGKAPMVPTGPVTRQRTKKQVLEDQLSEEAIKKMLEDDKADFARAAEARATTGVPMDAAPSVSIPAETSSAIPDTTIHYVPAEASKDVSTEAPTEVPADPSAPASTPVKSEPDTTDASSTATRRKTQGRKRPPTSLVTPLDASEYIEVEEDDGEDHIPHVPLVSWEVHPVQYKDQDINVIHRADGSVKYFSFLSEILTFVDRQDLLKLYSWVTSFYKNKQPTGSGMYLKGDLTVLFDSNFHLSRGFDVWMGQSRWEVSNWKFYPLPNVHVLSTDAGKVLYMCAEITYPISLRILNQMLEMKLLVPYDVCGNDMTHAEQLITAIRSSIQFKMGMKAQHGVTIDASLG</sequence>
<feature type="region of interest" description="Disordered" evidence="2">
    <location>
        <begin position="1"/>
        <end position="21"/>
    </location>
</feature>
<reference evidence="3 4" key="1">
    <citation type="journal article" date="2018" name="Mol. Plant">
        <title>The genome of Artemisia annua provides insight into the evolution of Asteraceae family and artemisinin biosynthesis.</title>
        <authorList>
            <person name="Shen Q."/>
            <person name="Zhang L."/>
            <person name="Liao Z."/>
            <person name="Wang S."/>
            <person name="Yan T."/>
            <person name="Shi P."/>
            <person name="Liu M."/>
            <person name="Fu X."/>
            <person name="Pan Q."/>
            <person name="Wang Y."/>
            <person name="Lv Z."/>
            <person name="Lu X."/>
            <person name="Zhang F."/>
            <person name="Jiang W."/>
            <person name="Ma Y."/>
            <person name="Chen M."/>
            <person name="Hao X."/>
            <person name="Li L."/>
            <person name="Tang Y."/>
            <person name="Lv G."/>
            <person name="Zhou Y."/>
            <person name="Sun X."/>
            <person name="Brodelius P.E."/>
            <person name="Rose J.K.C."/>
            <person name="Tang K."/>
        </authorList>
    </citation>
    <scope>NUCLEOTIDE SEQUENCE [LARGE SCALE GENOMIC DNA]</scope>
    <source>
        <strain evidence="4">cv. Huhao1</strain>
        <tissue evidence="3">Leaf</tissue>
    </source>
</reference>
<feature type="compositionally biased region" description="Polar residues" evidence="2">
    <location>
        <begin position="115"/>
        <end position="126"/>
    </location>
</feature>
<keyword evidence="4" id="KW-1185">Reference proteome</keyword>
<gene>
    <name evidence="3" type="ORF">CTI12_AA498350</name>
</gene>
<evidence type="ECO:0000256" key="1">
    <source>
        <dbReference type="SAM" id="Coils"/>
    </source>
</evidence>
<feature type="compositionally biased region" description="Basic and acidic residues" evidence="2">
    <location>
        <begin position="387"/>
        <end position="403"/>
    </location>
</feature>
<name>A0A2U1KPW6_ARTAN</name>
<feature type="region of interest" description="Disordered" evidence="2">
    <location>
        <begin position="466"/>
        <end position="487"/>
    </location>
</feature>
<comment type="caution">
    <text evidence="3">The sequence shown here is derived from an EMBL/GenBank/DDBJ whole genome shotgun (WGS) entry which is preliminary data.</text>
</comment>
<protein>
    <submittedName>
        <fullName evidence="3">Uncharacterized protein</fullName>
    </submittedName>
</protein>
<dbReference type="Proteomes" id="UP000245207">
    <property type="component" value="Unassembled WGS sequence"/>
</dbReference>
<evidence type="ECO:0000313" key="3">
    <source>
        <dbReference type="EMBL" id="PWA38809.1"/>
    </source>
</evidence>
<feature type="compositionally biased region" description="Basic residues" evidence="2">
    <location>
        <begin position="539"/>
        <end position="549"/>
    </location>
</feature>
<feature type="region of interest" description="Disordered" evidence="2">
    <location>
        <begin position="503"/>
        <end position="557"/>
    </location>
</feature>
<accession>A0A2U1KPW6</accession>
<feature type="region of interest" description="Disordered" evidence="2">
    <location>
        <begin position="383"/>
        <end position="437"/>
    </location>
</feature>
<feature type="compositionally biased region" description="Polar residues" evidence="2">
    <location>
        <begin position="1"/>
        <end position="14"/>
    </location>
</feature>
<dbReference type="AlphaFoldDB" id="A0A2U1KPW6"/>
<evidence type="ECO:0000313" key="4">
    <source>
        <dbReference type="Proteomes" id="UP000245207"/>
    </source>
</evidence>
<organism evidence="3 4">
    <name type="scientific">Artemisia annua</name>
    <name type="common">Sweet wormwood</name>
    <dbReference type="NCBI Taxonomy" id="35608"/>
    <lineage>
        <taxon>Eukaryota</taxon>
        <taxon>Viridiplantae</taxon>
        <taxon>Streptophyta</taxon>
        <taxon>Embryophyta</taxon>
        <taxon>Tracheophyta</taxon>
        <taxon>Spermatophyta</taxon>
        <taxon>Magnoliopsida</taxon>
        <taxon>eudicotyledons</taxon>
        <taxon>Gunneridae</taxon>
        <taxon>Pentapetalae</taxon>
        <taxon>asterids</taxon>
        <taxon>campanulids</taxon>
        <taxon>Asterales</taxon>
        <taxon>Asteraceae</taxon>
        <taxon>Asteroideae</taxon>
        <taxon>Anthemideae</taxon>
        <taxon>Artemisiinae</taxon>
        <taxon>Artemisia</taxon>
    </lineage>
</organism>
<dbReference type="EMBL" id="PKPP01015248">
    <property type="protein sequence ID" value="PWA38809.1"/>
    <property type="molecule type" value="Genomic_DNA"/>
</dbReference>
<keyword evidence="1" id="KW-0175">Coiled coil</keyword>
<evidence type="ECO:0000256" key="2">
    <source>
        <dbReference type="SAM" id="MobiDB-lite"/>
    </source>
</evidence>